<dbReference type="NCBIfam" id="TIGR00097">
    <property type="entry name" value="HMP-P_kinase"/>
    <property type="match status" value="1"/>
</dbReference>
<dbReference type="PANTHER" id="PTHR20858:SF17">
    <property type="entry name" value="HYDROXYMETHYLPYRIMIDINE_PHOSPHOMETHYLPYRIMIDINE KINASE THI20-RELATED"/>
    <property type="match status" value="1"/>
</dbReference>
<evidence type="ECO:0000256" key="7">
    <source>
        <dbReference type="ARBA" id="ARBA00019161"/>
    </source>
</evidence>
<comment type="catalytic activity">
    <reaction evidence="2">
        <text>4-amino-2-methyl-5-(phosphooxymethyl)pyrimidine + ATP = 4-amino-2-methyl-5-(diphosphooxymethyl)pyrimidine + ADP</text>
        <dbReference type="Rhea" id="RHEA:19893"/>
        <dbReference type="ChEBI" id="CHEBI:30616"/>
        <dbReference type="ChEBI" id="CHEBI:57841"/>
        <dbReference type="ChEBI" id="CHEBI:58354"/>
        <dbReference type="ChEBI" id="CHEBI:456216"/>
        <dbReference type="EC" id="2.7.4.7"/>
    </reaction>
</comment>
<comment type="catalytic activity">
    <reaction evidence="1">
        <text>4-amino-5-hydroxymethyl-2-methylpyrimidine + ATP = 4-amino-2-methyl-5-(phosphooxymethyl)pyrimidine + ADP + H(+)</text>
        <dbReference type="Rhea" id="RHEA:23096"/>
        <dbReference type="ChEBI" id="CHEBI:15378"/>
        <dbReference type="ChEBI" id="CHEBI:16892"/>
        <dbReference type="ChEBI" id="CHEBI:30616"/>
        <dbReference type="ChEBI" id="CHEBI:58354"/>
        <dbReference type="ChEBI" id="CHEBI:456216"/>
        <dbReference type="EC" id="2.7.1.49"/>
    </reaction>
</comment>
<dbReference type="PANTHER" id="PTHR20858">
    <property type="entry name" value="PHOSPHOMETHYLPYRIMIDINE KINASE"/>
    <property type="match status" value="1"/>
</dbReference>
<evidence type="ECO:0000313" key="13">
    <source>
        <dbReference type="EMBL" id="GAA3714460.1"/>
    </source>
</evidence>
<comment type="caution">
    <text evidence="13">The sequence shown here is derived from an EMBL/GenBank/DDBJ whole genome shotgun (WGS) entry which is preliminary data.</text>
</comment>
<keyword evidence="8" id="KW-0784">Thiamine biosynthesis</keyword>
<proteinExistence type="inferred from homology"/>
<dbReference type="InterPro" id="IPR013749">
    <property type="entry name" value="PM/HMP-P_kinase-1"/>
</dbReference>
<sequence length="264" mass="28191">MSRMPIALTVAGTDPTGGAGVLADIKTFHSQEVFGMAAITALTAQNTIGVQDVHNIPGQFLQEQLDSIFSDEVPDAMKSGMIANEEMMAVIKECVERHQVPYIIDPVMIATSGDPLIDGDAAEFLRTQLLPLALTVTPNIHEAEKISGQQISSEGDIKKAADIFLNDIGVQSVVITGGHLDSGPTDYLFTADNAIELSETRIDTTNTHGTGCTFSAVMTAEVAKGKSIEESFRTAKRYITSAIRHNPNIGKGNGPVSHFSYKGE</sequence>
<evidence type="ECO:0000256" key="10">
    <source>
        <dbReference type="ARBA" id="ARBA00042102"/>
    </source>
</evidence>
<dbReference type="EMBL" id="BAABCK010000004">
    <property type="protein sequence ID" value="GAA3714460.1"/>
    <property type="molecule type" value="Genomic_DNA"/>
</dbReference>
<dbReference type="Proteomes" id="UP001500920">
    <property type="component" value="Unassembled WGS sequence"/>
</dbReference>
<comment type="similarity">
    <text evidence="4">Belongs to the ThiD family.</text>
</comment>
<evidence type="ECO:0000256" key="9">
    <source>
        <dbReference type="ARBA" id="ARBA00037917"/>
    </source>
</evidence>
<evidence type="ECO:0000256" key="2">
    <source>
        <dbReference type="ARBA" id="ARBA00000565"/>
    </source>
</evidence>
<dbReference type="Gene3D" id="3.40.1190.20">
    <property type="match status" value="1"/>
</dbReference>
<protein>
    <recommendedName>
        <fullName evidence="7">Hydroxymethylpyrimidine/phosphomethylpyrimidine kinase</fullName>
        <ecNumber evidence="5">2.7.1.49</ecNumber>
        <ecNumber evidence="6">2.7.4.7</ecNumber>
    </recommendedName>
    <alternativeName>
        <fullName evidence="10">Hydroxymethylpyrimidine kinase</fullName>
    </alternativeName>
    <alternativeName>
        <fullName evidence="11">Hydroxymethylpyrimidine phosphate kinase</fullName>
    </alternativeName>
</protein>
<evidence type="ECO:0000259" key="12">
    <source>
        <dbReference type="Pfam" id="PF08543"/>
    </source>
</evidence>
<evidence type="ECO:0000256" key="4">
    <source>
        <dbReference type="ARBA" id="ARBA00009879"/>
    </source>
</evidence>
<evidence type="ECO:0000256" key="6">
    <source>
        <dbReference type="ARBA" id="ARBA00012963"/>
    </source>
</evidence>
<keyword evidence="14" id="KW-1185">Reference proteome</keyword>
<evidence type="ECO:0000256" key="1">
    <source>
        <dbReference type="ARBA" id="ARBA00000151"/>
    </source>
</evidence>
<dbReference type="EC" id="2.7.4.7" evidence="6"/>
<dbReference type="EC" id="2.7.1.49" evidence="5"/>
<reference evidence="14" key="1">
    <citation type="journal article" date="2019" name="Int. J. Syst. Evol. Microbiol.">
        <title>The Global Catalogue of Microorganisms (GCM) 10K type strain sequencing project: providing services to taxonomists for standard genome sequencing and annotation.</title>
        <authorList>
            <consortium name="The Broad Institute Genomics Platform"/>
            <consortium name="The Broad Institute Genome Sequencing Center for Infectious Disease"/>
            <person name="Wu L."/>
            <person name="Ma J."/>
        </authorList>
    </citation>
    <scope>NUCLEOTIDE SEQUENCE [LARGE SCALE GENOMIC DNA]</scope>
    <source>
        <strain evidence="14">JCM 16981</strain>
    </source>
</reference>
<evidence type="ECO:0000256" key="3">
    <source>
        <dbReference type="ARBA" id="ARBA00004769"/>
    </source>
</evidence>
<evidence type="ECO:0000256" key="11">
    <source>
        <dbReference type="ARBA" id="ARBA00043176"/>
    </source>
</evidence>
<dbReference type="RefSeq" id="WP_344700712.1">
    <property type="nucleotide sequence ID" value="NZ_BAABCK010000004.1"/>
</dbReference>
<comment type="pathway">
    <text evidence="3">Cofactor biosynthesis; thiamine diphosphate biosynthesis; 4-amino-2-methyl-5-diphosphomethylpyrimidine from 5-amino-1-(5-phospho-D-ribosyl)imidazole: step 3/3.</text>
</comment>
<organism evidence="13 14">
    <name type="scientific">Salinicoccus jeotgali</name>
    <dbReference type="NCBI Taxonomy" id="381634"/>
    <lineage>
        <taxon>Bacteria</taxon>
        <taxon>Bacillati</taxon>
        <taxon>Bacillota</taxon>
        <taxon>Bacilli</taxon>
        <taxon>Bacillales</taxon>
        <taxon>Staphylococcaceae</taxon>
        <taxon>Salinicoccus</taxon>
    </lineage>
</organism>
<accession>A0ABP7E5L6</accession>
<dbReference type="GO" id="GO:0016301">
    <property type="term" value="F:kinase activity"/>
    <property type="evidence" value="ECO:0007669"/>
    <property type="project" value="UniProtKB-KW"/>
</dbReference>
<dbReference type="SUPFAM" id="SSF53613">
    <property type="entry name" value="Ribokinase-like"/>
    <property type="match status" value="1"/>
</dbReference>
<evidence type="ECO:0000256" key="8">
    <source>
        <dbReference type="ARBA" id="ARBA00022977"/>
    </source>
</evidence>
<comment type="pathway">
    <text evidence="9">Cofactor biosynthesis; thiamine diphosphate biosynthesis; 4-amino-2-methyl-5-diphosphomethylpyrimidine from 5-amino-1-(5-phospho-D-ribosyl)imidazole: step 2/3.</text>
</comment>
<dbReference type="CDD" id="cd01169">
    <property type="entry name" value="HMPP_kinase"/>
    <property type="match status" value="1"/>
</dbReference>
<gene>
    <name evidence="13" type="primary">thiD_1</name>
    <name evidence="13" type="ORF">GCM10022378_01500</name>
</gene>
<keyword evidence="13" id="KW-0808">Transferase</keyword>
<dbReference type="InterPro" id="IPR004399">
    <property type="entry name" value="HMP/HMP-P_kinase_dom"/>
</dbReference>
<keyword evidence="13" id="KW-0418">Kinase</keyword>
<feature type="domain" description="Pyridoxamine kinase/Phosphomethylpyrimidine kinase" evidence="12">
    <location>
        <begin position="14"/>
        <end position="256"/>
    </location>
</feature>
<name>A0ABP7E5L6_9STAP</name>
<dbReference type="InterPro" id="IPR029056">
    <property type="entry name" value="Ribokinase-like"/>
</dbReference>
<evidence type="ECO:0000256" key="5">
    <source>
        <dbReference type="ARBA" id="ARBA00012135"/>
    </source>
</evidence>
<evidence type="ECO:0000313" key="14">
    <source>
        <dbReference type="Proteomes" id="UP001500920"/>
    </source>
</evidence>
<dbReference type="Pfam" id="PF08543">
    <property type="entry name" value="Phos_pyr_kin"/>
    <property type="match status" value="1"/>
</dbReference>